<dbReference type="NCBIfam" id="TIGR01409">
    <property type="entry name" value="TAT_signal_seq"/>
    <property type="match status" value="1"/>
</dbReference>
<proteinExistence type="predicted"/>
<dbReference type="AlphaFoldDB" id="A0A6B1DYI1"/>
<evidence type="ECO:0000313" key="2">
    <source>
        <dbReference type="EMBL" id="MYD91753.1"/>
    </source>
</evidence>
<feature type="transmembrane region" description="Helical" evidence="1">
    <location>
        <begin position="21"/>
        <end position="43"/>
    </location>
</feature>
<sequence length="95" mass="9906">MNQVEAGMTRDKPGKLTRRDFLGVASLVTATLGLQAGLALAPIQAKANINGQPAPANIWERLGALMLDEMQPDSSLYSPSVCGLPGHPVGCSCCL</sequence>
<keyword evidence="1" id="KW-1133">Transmembrane helix</keyword>
<accession>A0A6B1DYI1</accession>
<organism evidence="2">
    <name type="scientific">Caldilineaceae bacterium SB0662_bin_9</name>
    <dbReference type="NCBI Taxonomy" id="2605258"/>
    <lineage>
        <taxon>Bacteria</taxon>
        <taxon>Bacillati</taxon>
        <taxon>Chloroflexota</taxon>
        <taxon>Caldilineae</taxon>
        <taxon>Caldilineales</taxon>
        <taxon>Caldilineaceae</taxon>
    </lineage>
</organism>
<dbReference type="PROSITE" id="PS51318">
    <property type="entry name" value="TAT"/>
    <property type="match status" value="1"/>
</dbReference>
<gene>
    <name evidence="2" type="ORF">F4Y08_15710</name>
</gene>
<dbReference type="InterPro" id="IPR006311">
    <property type="entry name" value="TAT_signal"/>
</dbReference>
<dbReference type="InterPro" id="IPR019546">
    <property type="entry name" value="TAT_signal_bac_arc"/>
</dbReference>
<reference evidence="2" key="1">
    <citation type="submission" date="2019-09" db="EMBL/GenBank/DDBJ databases">
        <title>Characterisation of the sponge microbiome using genome-centric metagenomics.</title>
        <authorList>
            <person name="Engelberts J.P."/>
            <person name="Robbins S.J."/>
            <person name="De Goeij J.M."/>
            <person name="Aranda M."/>
            <person name="Bell S.C."/>
            <person name="Webster N.S."/>
        </authorList>
    </citation>
    <scope>NUCLEOTIDE SEQUENCE</scope>
    <source>
        <strain evidence="2">SB0662_bin_9</strain>
    </source>
</reference>
<keyword evidence="1" id="KW-0812">Transmembrane</keyword>
<dbReference type="EMBL" id="VXPY01000113">
    <property type="protein sequence ID" value="MYD91753.1"/>
    <property type="molecule type" value="Genomic_DNA"/>
</dbReference>
<keyword evidence="1" id="KW-0472">Membrane</keyword>
<comment type="caution">
    <text evidence="2">The sequence shown here is derived from an EMBL/GenBank/DDBJ whole genome shotgun (WGS) entry which is preliminary data.</text>
</comment>
<evidence type="ECO:0000256" key="1">
    <source>
        <dbReference type="SAM" id="Phobius"/>
    </source>
</evidence>
<name>A0A6B1DYI1_9CHLR</name>
<protein>
    <submittedName>
        <fullName evidence="2">Twin-arginine translocation signal domain-containing protein</fullName>
    </submittedName>
</protein>